<feature type="transmembrane region" description="Helical" evidence="2">
    <location>
        <begin position="73"/>
        <end position="93"/>
    </location>
</feature>
<feature type="region of interest" description="Disordered" evidence="1">
    <location>
        <begin position="225"/>
        <end position="254"/>
    </location>
</feature>
<dbReference type="EMBL" id="BNJK01000001">
    <property type="protein sequence ID" value="GHO94785.1"/>
    <property type="molecule type" value="Genomic_DNA"/>
</dbReference>
<proteinExistence type="predicted"/>
<keyword evidence="2" id="KW-1133">Transmembrane helix</keyword>
<accession>A0A8J3IQ32</accession>
<organism evidence="3 4">
    <name type="scientific">Reticulibacter mediterranei</name>
    <dbReference type="NCBI Taxonomy" id="2778369"/>
    <lineage>
        <taxon>Bacteria</taxon>
        <taxon>Bacillati</taxon>
        <taxon>Chloroflexota</taxon>
        <taxon>Ktedonobacteria</taxon>
        <taxon>Ktedonobacterales</taxon>
        <taxon>Reticulibacteraceae</taxon>
        <taxon>Reticulibacter</taxon>
    </lineage>
</organism>
<dbReference type="RefSeq" id="WP_220205500.1">
    <property type="nucleotide sequence ID" value="NZ_BNJK01000001.1"/>
</dbReference>
<evidence type="ECO:0000313" key="4">
    <source>
        <dbReference type="Proteomes" id="UP000597444"/>
    </source>
</evidence>
<keyword evidence="2" id="KW-0472">Membrane</keyword>
<comment type="caution">
    <text evidence="3">The sequence shown here is derived from an EMBL/GenBank/DDBJ whole genome shotgun (WGS) entry which is preliminary data.</text>
</comment>
<dbReference type="AlphaFoldDB" id="A0A8J3IQ32"/>
<reference evidence="3" key="1">
    <citation type="submission" date="2020-10" db="EMBL/GenBank/DDBJ databases">
        <title>Taxonomic study of unclassified bacteria belonging to the class Ktedonobacteria.</title>
        <authorList>
            <person name="Yabe S."/>
            <person name="Wang C.M."/>
            <person name="Zheng Y."/>
            <person name="Sakai Y."/>
            <person name="Cavaletti L."/>
            <person name="Monciardini P."/>
            <person name="Donadio S."/>
        </authorList>
    </citation>
    <scope>NUCLEOTIDE SEQUENCE</scope>
    <source>
        <strain evidence="3">ID150040</strain>
    </source>
</reference>
<dbReference type="Proteomes" id="UP000597444">
    <property type="component" value="Unassembled WGS sequence"/>
</dbReference>
<evidence type="ECO:0000256" key="2">
    <source>
        <dbReference type="SAM" id="Phobius"/>
    </source>
</evidence>
<gene>
    <name evidence="3" type="ORF">KSF_048330</name>
</gene>
<keyword evidence="4" id="KW-1185">Reference proteome</keyword>
<protein>
    <submittedName>
        <fullName evidence="3">Uncharacterized protein</fullName>
    </submittedName>
</protein>
<name>A0A8J3IQ32_9CHLR</name>
<feature type="compositionally biased region" description="Low complexity" evidence="1">
    <location>
        <begin position="235"/>
        <end position="247"/>
    </location>
</feature>
<evidence type="ECO:0000256" key="1">
    <source>
        <dbReference type="SAM" id="MobiDB-lite"/>
    </source>
</evidence>
<sequence>MKYFFWIAFAVFLAASIPHVAYFFASFEPTNGPEGVWWWVVSYAIAISIDVTVYLLSWTAFQRYRKYRTARAVWQHWLLITMCTIFSWAVNWAYAKQFHNGVMLSSAESAAPWLTNVFPFMASAFPLLGIVYTMMAETITETAAEEKKDKAVQISALSELAKQTQLPVATLRRALASGTRLSPTDVTTAVTQRPTSELTPEAIDQKSEDNRPITGHFVTLETPAHDATTDTGKNSAATTGSTAAVTSDKSGNPDKLQMTIETLKANPNTTDEALADLLSLKRPASARFWRLKAIEILSASDQAILDKTNTTSTVKENSWRSNGELANGAGPKR</sequence>
<feature type="transmembrane region" description="Helical" evidence="2">
    <location>
        <begin position="113"/>
        <end position="132"/>
    </location>
</feature>
<evidence type="ECO:0000313" key="3">
    <source>
        <dbReference type="EMBL" id="GHO94785.1"/>
    </source>
</evidence>
<feature type="transmembrane region" description="Helical" evidence="2">
    <location>
        <begin position="39"/>
        <end position="61"/>
    </location>
</feature>
<keyword evidence="2" id="KW-0812">Transmembrane</keyword>